<dbReference type="Gene3D" id="3.40.1710.10">
    <property type="entry name" value="abc type-2 transporter like domain"/>
    <property type="match status" value="1"/>
</dbReference>
<evidence type="ECO:0000256" key="4">
    <source>
        <dbReference type="ARBA" id="ARBA00023136"/>
    </source>
</evidence>
<protein>
    <recommendedName>
        <fullName evidence="6">ABC-2 type transporter transmembrane domain-containing protein</fullName>
    </recommendedName>
</protein>
<keyword evidence="8" id="KW-1185">Reference proteome</keyword>
<sequence>MKPLINLIFLKQWKAYILLLAILISVICALQVVQQAMNQVFSMPIAIQDMDETPESRMLIDNVENAPFITTQVIGKDEAYIDDVIKRKEAIVAFTIPEGFAKRLSEHDMRDALPLFYRDDFVGSIAQEIVSKALYDMQIPYIVKKYVDKDHEVNRDNVVQTYKKETPTSKIKQFAVNRVESHSVSMNLLVSLLLFCASLQIVLHRNIAQHTALSRIFMFPRTRIKYHFLYVLIHTLLIMFCVGASSVIMDVQMSLYFYAIVFLIVIIYEYVLSALLIYIKTISHKMFMTVTFSLTIITILNLILFG</sequence>
<dbReference type="STRING" id="1855823.MCCS_02100"/>
<organism evidence="7 8">
    <name type="scientific">Macrococcoides canis</name>
    <dbReference type="NCBI Taxonomy" id="1855823"/>
    <lineage>
        <taxon>Bacteria</taxon>
        <taxon>Bacillati</taxon>
        <taxon>Bacillota</taxon>
        <taxon>Bacilli</taxon>
        <taxon>Bacillales</taxon>
        <taxon>Staphylococcaceae</taxon>
        <taxon>Macrococcoides</taxon>
    </lineage>
</organism>
<dbReference type="RefSeq" id="WP_086041595.1">
    <property type="nucleotide sequence ID" value="NZ_CBCRZA010000003.1"/>
</dbReference>
<dbReference type="KEGG" id="mcak:MCCS_02100"/>
<evidence type="ECO:0000313" key="8">
    <source>
        <dbReference type="Proteomes" id="UP000194154"/>
    </source>
</evidence>
<dbReference type="Proteomes" id="UP000194154">
    <property type="component" value="Chromosome"/>
</dbReference>
<dbReference type="GO" id="GO:0016020">
    <property type="term" value="C:membrane"/>
    <property type="evidence" value="ECO:0007669"/>
    <property type="project" value="UniProtKB-SubCell"/>
</dbReference>
<feature type="transmembrane region" description="Helical" evidence="5">
    <location>
        <begin position="255"/>
        <end position="279"/>
    </location>
</feature>
<name>A0A1W7A8H0_9STAP</name>
<evidence type="ECO:0000256" key="5">
    <source>
        <dbReference type="SAM" id="Phobius"/>
    </source>
</evidence>
<feature type="transmembrane region" description="Helical" evidence="5">
    <location>
        <begin position="286"/>
        <end position="305"/>
    </location>
</feature>
<dbReference type="EMBL" id="CP021059">
    <property type="protein sequence ID" value="ARQ05881.1"/>
    <property type="molecule type" value="Genomic_DNA"/>
</dbReference>
<evidence type="ECO:0000256" key="1">
    <source>
        <dbReference type="ARBA" id="ARBA00004141"/>
    </source>
</evidence>
<evidence type="ECO:0000256" key="3">
    <source>
        <dbReference type="ARBA" id="ARBA00022989"/>
    </source>
</evidence>
<dbReference type="InterPro" id="IPR013525">
    <property type="entry name" value="ABC2_TM"/>
</dbReference>
<gene>
    <name evidence="7" type="ORF">MCCS_02100</name>
</gene>
<evidence type="ECO:0000256" key="2">
    <source>
        <dbReference type="ARBA" id="ARBA00022692"/>
    </source>
</evidence>
<feature type="domain" description="ABC-2 type transporter transmembrane" evidence="6">
    <location>
        <begin position="18"/>
        <end position="304"/>
    </location>
</feature>
<reference evidence="7 8" key="1">
    <citation type="journal article" date="2017" name="Int. J. Syst. Evol. Microbiol.">
        <title>Macrococcus canis sp. nov., a skin bacterium associated with infections in dogs.</title>
        <authorList>
            <person name="Gobeli Brawand S."/>
            <person name="Cotting K."/>
            <person name="Gomez-Sanz E."/>
            <person name="Collaud A."/>
            <person name="Thomann A."/>
            <person name="Brodard I."/>
            <person name="Rodriguez-Campos S."/>
            <person name="Strauss C."/>
            <person name="Perreten V."/>
        </authorList>
    </citation>
    <scope>NUCLEOTIDE SEQUENCE [LARGE SCALE GENOMIC DNA]</scope>
    <source>
        <strain evidence="7 8">KM45013</strain>
    </source>
</reference>
<dbReference type="Pfam" id="PF12698">
    <property type="entry name" value="ABC2_membrane_3"/>
    <property type="match status" value="1"/>
</dbReference>
<comment type="subcellular location">
    <subcellularLocation>
        <location evidence="1">Membrane</location>
        <topology evidence="1">Multi-pass membrane protein</topology>
    </subcellularLocation>
</comment>
<evidence type="ECO:0000259" key="6">
    <source>
        <dbReference type="Pfam" id="PF12698"/>
    </source>
</evidence>
<accession>A0A1W7A8H0</accession>
<proteinExistence type="predicted"/>
<dbReference type="GO" id="GO:0140359">
    <property type="term" value="F:ABC-type transporter activity"/>
    <property type="evidence" value="ECO:0007669"/>
    <property type="project" value="InterPro"/>
</dbReference>
<dbReference type="AlphaFoldDB" id="A0A1W7A8H0"/>
<feature type="transmembrane region" description="Helical" evidence="5">
    <location>
        <begin position="228"/>
        <end position="249"/>
    </location>
</feature>
<dbReference type="OrthoDB" id="2456443at2"/>
<keyword evidence="2 5" id="KW-0812">Transmembrane</keyword>
<keyword evidence="3 5" id="KW-1133">Transmembrane helix</keyword>
<feature type="transmembrane region" description="Helical" evidence="5">
    <location>
        <begin position="188"/>
        <end position="207"/>
    </location>
</feature>
<dbReference type="GeneID" id="35294365"/>
<keyword evidence="4 5" id="KW-0472">Membrane</keyword>
<evidence type="ECO:0000313" key="7">
    <source>
        <dbReference type="EMBL" id="ARQ05881.1"/>
    </source>
</evidence>